<proteinExistence type="predicted"/>
<sequence length="151" mass="16353">MASKTRKGFTGRHMTAVLVVGFGIVAAVNFTMASFATGGFHGVVVENSYVASQKYNDWLAQAEASKALGWEAEMMRDEAGFVVVTTNGVPEGAQVTAELRRPIGEHEYANLGFTSQGDGTFRSTKPVSDGRWTARLFIESGAQKWAKENEL</sequence>
<dbReference type="RefSeq" id="WP_034960984.1">
    <property type="nucleotide sequence ID" value="NZ_JMIW01000006.1"/>
</dbReference>
<dbReference type="Pfam" id="PF05751">
    <property type="entry name" value="FixH"/>
    <property type="match status" value="1"/>
</dbReference>
<dbReference type="AlphaFoldDB" id="A0A074M8Q8"/>
<organism evidence="1 2">
    <name type="scientific">Erythrobacter longus</name>
    <dbReference type="NCBI Taxonomy" id="1044"/>
    <lineage>
        <taxon>Bacteria</taxon>
        <taxon>Pseudomonadati</taxon>
        <taxon>Pseudomonadota</taxon>
        <taxon>Alphaproteobacteria</taxon>
        <taxon>Sphingomonadales</taxon>
        <taxon>Erythrobacteraceae</taxon>
        <taxon>Erythrobacter/Porphyrobacter group</taxon>
        <taxon>Erythrobacter</taxon>
    </lineage>
</organism>
<dbReference type="eggNOG" id="COG5456">
    <property type="taxonomic scope" value="Bacteria"/>
</dbReference>
<gene>
    <name evidence="1" type="ORF">EH31_13935</name>
</gene>
<name>A0A074M8Q8_ERYLO</name>
<dbReference type="STRING" id="1044.EH31_13935"/>
<evidence type="ECO:0000313" key="1">
    <source>
        <dbReference type="EMBL" id="KEO89130.1"/>
    </source>
</evidence>
<dbReference type="Proteomes" id="UP000027647">
    <property type="component" value="Unassembled WGS sequence"/>
</dbReference>
<accession>A0A074M8Q8</accession>
<reference evidence="1 2" key="1">
    <citation type="submission" date="2014-04" db="EMBL/GenBank/DDBJ databases">
        <title>A comprehensive comparison of genomes of Erythrobacter spp. strains.</title>
        <authorList>
            <person name="Zheng Q."/>
        </authorList>
    </citation>
    <scope>NUCLEOTIDE SEQUENCE [LARGE SCALE GENOMIC DNA]</scope>
    <source>
        <strain evidence="1 2">DSM 6997</strain>
    </source>
</reference>
<dbReference type="OrthoDB" id="1495896at2"/>
<keyword evidence="2" id="KW-1185">Reference proteome</keyword>
<evidence type="ECO:0000313" key="2">
    <source>
        <dbReference type="Proteomes" id="UP000027647"/>
    </source>
</evidence>
<comment type="caution">
    <text evidence="1">The sequence shown here is derived from an EMBL/GenBank/DDBJ whole genome shotgun (WGS) entry which is preliminary data.</text>
</comment>
<dbReference type="EMBL" id="JMIW01000006">
    <property type="protein sequence ID" value="KEO89130.1"/>
    <property type="molecule type" value="Genomic_DNA"/>
</dbReference>
<dbReference type="InterPro" id="IPR008620">
    <property type="entry name" value="FixH"/>
</dbReference>
<protein>
    <submittedName>
        <fullName evidence="1">Membrane protein</fullName>
    </submittedName>
</protein>